<proteinExistence type="inferred from homology"/>
<dbReference type="GO" id="GO:0015297">
    <property type="term" value="F:antiporter activity"/>
    <property type="evidence" value="ECO:0007669"/>
    <property type="project" value="InterPro"/>
</dbReference>
<keyword evidence="5 6" id="KW-0472">Membrane</keyword>
<evidence type="ECO:0000256" key="1">
    <source>
        <dbReference type="ARBA" id="ARBA00004141"/>
    </source>
</evidence>
<feature type="transmembrane region" description="Helical" evidence="6">
    <location>
        <begin position="276"/>
        <end position="297"/>
    </location>
</feature>
<keyword evidence="3 6" id="KW-0812">Transmembrane</keyword>
<feature type="transmembrane region" description="Helical" evidence="6">
    <location>
        <begin position="210"/>
        <end position="227"/>
    </location>
</feature>
<dbReference type="GO" id="GO:0016020">
    <property type="term" value="C:membrane"/>
    <property type="evidence" value="ECO:0007669"/>
    <property type="project" value="UniProtKB-SubCell"/>
</dbReference>
<dbReference type="InterPro" id="IPR002528">
    <property type="entry name" value="MATE_fam"/>
</dbReference>
<reference evidence="7" key="2">
    <citation type="submission" date="2025-09" db="UniProtKB">
        <authorList>
            <consortium name="Ensembl"/>
        </authorList>
    </citation>
    <scope>IDENTIFICATION</scope>
</reference>
<accession>A0A8C5LSS4</accession>
<evidence type="ECO:0000313" key="7">
    <source>
        <dbReference type="Ensembl" id="ENSLLEP00000003711.1"/>
    </source>
</evidence>
<evidence type="ECO:0000256" key="3">
    <source>
        <dbReference type="ARBA" id="ARBA00022692"/>
    </source>
</evidence>
<dbReference type="Proteomes" id="UP000694569">
    <property type="component" value="Unplaced"/>
</dbReference>
<keyword evidence="4 6" id="KW-1133">Transmembrane helix</keyword>
<dbReference type="AlphaFoldDB" id="A0A8C5LSS4"/>
<feature type="transmembrane region" description="Helical" evidence="6">
    <location>
        <begin position="177"/>
        <end position="204"/>
    </location>
</feature>
<feature type="transmembrane region" description="Helical" evidence="6">
    <location>
        <begin position="56"/>
        <end position="74"/>
    </location>
</feature>
<dbReference type="PANTHER" id="PTHR11206">
    <property type="entry name" value="MULTIDRUG RESISTANCE PROTEIN"/>
    <property type="match status" value="1"/>
</dbReference>
<feature type="transmembrane region" description="Helical" evidence="6">
    <location>
        <begin position="369"/>
        <end position="389"/>
    </location>
</feature>
<evidence type="ECO:0000256" key="5">
    <source>
        <dbReference type="ARBA" id="ARBA00023136"/>
    </source>
</evidence>
<dbReference type="NCBIfam" id="TIGR00797">
    <property type="entry name" value="matE"/>
    <property type="match status" value="1"/>
</dbReference>
<keyword evidence="8" id="KW-1185">Reference proteome</keyword>
<evidence type="ECO:0000256" key="2">
    <source>
        <dbReference type="ARBA" id="ARBA00010199"/>
    </source>
</evidence>
<organism evidence="7 8">
    <name type="scientific">Leptobrachium leishanense</name>
    <name type="common">Leishan spiny toad</name>
    <dbReference type="NCBI Taxonomy" id="445787"/>
    <lineage>
        <taxon>Eukaryota</taxon>
        <taxon>Metazoa</taxon>
        <taxon>Chordata</taxon>
        <taxon>Craniata</taxon>
        <taxon>Vertebrata</taxon>
        <taxon>Euteleostomi</taxon>
        <taxon>Amphibia</taxon>
        <taxon>Batrachia</taxon>
        <taxon>Anura</taxon>
        <taxon>Pelobatoidea</taxon>
        <taxon>Megophryidae</taxon>
        <taxon>Leptobrachium</taxon>
    </lineage>
</organism>
<evidence type="ECO:0000313" key="8">
    <source>
        <dbReference type="Proteomes" id="UP000694569"/>
    </source>
</evidence>
<dbReference type="Pfam" id="PF01554">
    <property type="entry name" value="MatE"/>
    <property type="match status" value="1"/>
</dbReference>
<dbReference type="GeneTree" id="ENSGT00940000163327"/>
<feature type="transmembrane region" description="Helical" evidence="6">
    <location>
        <begin position="136"/>
        <end position="157"/>
    </location>
</feature>
<comment type="subcellular location">
    <subcellularLocation>
        <location evidence="1">Membrane</location>
        <topology evidence="1">Multi-pass membrane protein</topology>
    </subcellularLocation>
</comment>
<name>A0A8C5LSS4_9ANUR</name>
<reference evidence="7" key="1">
    <citation type="submission" date="2025-08" db="UniProtKB">
        <authorList>
            <consortium name="Ensembl"/>
        </authorList>
    </citation>
    <scope>IDENTIFICATION</scope>
</reference>
<dbReference type="GO" id="GO:0042910">
    <property type="term" value="F:xenobiotic transmembrane transporter activity"/>
    <property type="evidence" value="ECO:0007669"/>
    <property type="project" value="InterPro"/>
</dbReference>
<evidence type="ECO:0000256" key="4">
    <source>
        <dbReference type="ARBA" id="ARBA00022989"/>
    </source>
</evidence>
<protein>
    <recommendedName>
        <fullName evidence="9">Multidrug and toxin extrusion protein</fullName>
    </recommendedName>
</protein>
<dbReference type="InterPro" id="IPR045069">
    <property type="entry name" value="MATE_euk"/>
</dbReference>
<dbReference type="Ensembl" id="ENSLLET00000003886.1">
    <property type="protein sequence ID" value="ENSLLEP00000003711.1"/>
    <property type="gene ID" value="ENSLLEG00000002396.1"/>
</dbReference>
<comment type="similarity">
    <text evidence="2">Belongs to the multi antimicrobial extrusion (MATE) (TC 2.A.66.1) family.</text>
</comment>
<evidence type="ECO:0000256" key="6">
    <source>
        <dbReference type="SAM" id="Phobius"/>
    </source>
</evidence>
<feature type="transmembrane region" description="Helical" evidence="6">
    <location>
        <begin position="95"/>
        <end position="116"/>
    </location>
</feature>
<dbReference type="GO" id="GO:1990961">
    <property type="term" value="P:xenobiotic detoxification by transmembrane export across the plasma membrane"/>
    <property type="evidence" value="ECO:0007669"/>
    <property type="project" value="InterPro"/>
</dbReference>
<evidence type="ECO:0008006" key="9">
    <source>
        <dbReference type="Google" id="ProtNLM"/>
    </source>
</evidence>
<dbReference type="CDD" id="cd13132">
    <property type="entry name" value="MATE_eukaryotic"/>
    <property type="match status" value="1"/>
</dbReference>
<sequence>MIIKPYHIIADCKWWYCLLQGIVKAQIIASIVSNIINVIVNYIFLYVLDFGVIGSAWANTIAQFSQALLLFLYIRAKRLHVDTWDGWSTECLQDWNSYVALAVPSMLMVCIEWWTYEIGSFLVGLISVVELGAQSVLYQVVTIAYAIPFSIGMATSVRVGNALGAGDIEQVKRSIRIAFLVTGIFVLVDAILLASLKNVFSYIFTNDREIMVIVSGVIPIYIVFHIFESIACVSGGVLRGSGRQSIGAIVYGIGYYVIGLPAAGALMFAAKVGTKGLWSGMIFCGIFLTVFFTVYLLRINWQNISVEAQERAGVSVRETAPAVVQNSSHAIKLSDIAPESKQTGHTTLHTETPRYGEILPLKDVIISRGLALATGVLVLLIGILVKLLTTRN</sequence>
<dbReference type="OrthoDB" id="2126698at2759"/>
<feature type="transmembrane region" description="Helical" evidence="6">
    <location>
        <begin position="21"/>
        <end position="44"/>
    </location>
</feature>
<feature type="transmembrane region" description="Helical" evidence="6">
    <location>
        <begin position="248"/>
        <end position="270"/>
    </location>
</feature>